<name>A0AAD3SGC7_NEPGR</name>
<dbReference type="PANTHER" id="PTHR45665">
    <property type="entry name" value="AQUAPORIN-8"/>
    <property type="match status" value="1"/>
</dbReference>
<evidence type="ECO:0000256" key="3">
    <source>
        <dbReference type="ARBA" id="ARBA00022692"/>
    </source>
</evidence>
<evidence type="ECO:0000256" key="1">
    <source>
        <dbReference type="ARBA" id="ARBA00004141"/>
    </source>
</evidence>
<comment type="similarity">
    <text evidence="6">Belongs to the MIP/aquaporin (TC 1.A.8) family.</text>
</comment>
<keyword evidence="5 7" id="KW-0472">Membrane</keyword>
<gene>
    <name evidence="8" type="ORF">Nepgr_012644</name>
</gene>
<dbReference type="InterPro" id="IPR023271">
    <property type="entry name" value="Aquaporin-like"/>
</dbReference>
<keyword evidence="9" id="KW-1185">Reference proteome</keyword>
<dbReference type="PANTHER" id="PTHR45665:SF26">
    <property type="entry name" value="AQUAPORIN TIP4-1"/>
    <property type="match status" value="1"/>
</dbReference>
<dbReference type="PROSITE" id="PS00221">
    <property type="entry name" value="MIP"/>
    <property type="match status" value="1"/>
</dbReference>
<dbReference type="PRINTS" id="PR00783">
    <property type="entry name" value="MINTRINSICP"/>
</dbReference>
<dbReference type="Proteomes" id="UP001279734">
    <property type="component" value="Unassembled WGS sequence"/>
</dbReference>
<evidence type="ECO:0000256" key="4">
    <source>
        <dbReference type="ARBA" id="ARBA00022989"/>
    </source>
</evidence>
<dbReference type="InterPro" id="IPR022357">
    <property type="entry name" value="MIP_CS"/>
</dbReference>
<evidence type="ECO:0000313" key="8">
    <source>
        <dbReference type="EMBL" id="GMH10803.1"/>
    </source>
</evidence>
<dbReference type="EMBL" id="BSYO01000010">
    <property type="protein sequence ID" value="GMH10803.1"/>
    <property type="molecule type" value="Genomic_DNA"/>
</dbReference>
<dbReference type="AlphaFoldDB" id="A0AAD3SGC7"/>
<keyword evidence="4 7" id="KW-1133">Transmembrane helix</keyword>
<feature type="transmembrane region" description="Helical" evidence="7">
    <location>
        <begin position="48"/>
        <end position="70"/>
    </location>
</feature>
<comment type="subcellular location">
    <subcellularLocation>
        <location evidence="1">Membrane</location>
        <topology evidence="1">Multi-pass membrane protein</topology>
    </subcellularLocation>
</comment>
<dbReference type="Gene3D" id="1.20.1080.10">
    <property type="entry name" value="Glycerol uptake facilitator protein"/>
    <property type="match status" value="1"/>
</dbReference>
<feature type="transmembrane region" description="Helical" evidence="7">
    <location>
        <begin position="115"/>
        <end position="137"/>
    </location>
</feature>
<protein>
    <submittedName>
        <fullName evidence="8">Uncharacterized protein</fullName>
    </submittedName>
</protein>
<accession>A0AAD3SGC7</accession>
<evidence type="ECO:0000256" key="7">
    <source>
        <dbReference type="SAM" id="Phobius"/>
    </source>
</evidence>
<dbReference type="InterPro" id="IPR000425">
    <property type="entry name" value="MIP"/>
</dbReference>
<sequence>MAKIALGTGREALQPDCIKALIVEFICTFLFVFAGVGSAMAADKLSGAALEALFFVGMAHALVVAVMISAGFSISGGHLNPAVTLGLAVGGRITIFRSILYWIDQCVASAAACVLLKYLTGGLITGGFHSSLFGSQVEAMMREKERMNGEDDRTKA</sequence>
<dbReference type="GO" id="GO:0015250">
    <property type="term" value="F:water channel activity"/>
    <property type="evidence" value="ECO:0007669"/>
    <property type="project" value="TreeGrafter"/>
</dbReference>
<dbReference type="Pfam" id="PF00230">
    <property type="entry name" value="MIP"/>
    <property type="match status" value="1"/>
</dbReference>
<keyword evidence="3 6" id="KW-0812">Transmembrane</keyword>
<dbReference type="SUPFAM" id="SSF81338">
    <property type="entry name" value="Aquaporin-like"/>
    <property type="match status" value="1"/>
</dbReference>
<feature type="transmembrane region" description="Helical" evidence="7">
    <location>
        <begin position="21"/>
        <end position="42"/>
    </location>
</feature>
<evidence type="ECO:0000256" key="6">
    <source>
        <dbReference type="RuleBase" id="RU000477"/>
    </source>
</evidence>
<reference evidence="8" key="1">
    <citation type="submission" date="2023-05" db="EMBL/GenBank/DDBJ databases">
        <title>Nepenthes gracilis genome sequencing.</title>
        <authorList>
            <person name="Fukushima K."/>
        </authorList>
    </citation>
    <scope>NUCLEOTIDE SEQUENCE</scope>
    <source>
        <strain evidence="8">SING2019-196</strain>
    </source>
</reference>
<comment type="caution">
    <text evidence="8">The sequence shown here is derived from an EMBL/GenBank/DDBJ whole genome shotgun (WGS) entry which is preliminary data.</text>
</comment>
<keyword evidence="2 6" id="KW-0813">Transport</keyword>
<proteinExistence type="inferred from homology"/>
<evidence type="ECO:0000256" key="5">
    <source>
        <dbReference type="ARBA" id="ARBA00023136"/>
    </source>
</evidence>
<dbReference type="InterPro" id="IPR034294">
    <property type="entry name" value="Aquaporin_transptr"/>
</dbReference>
<dbReference type="GO" id="GO:0016020">
    <property type="term" value="C:membrane"/>
    <property type="evidence" value="ECO:0007669"/>
    <property type="project" value="UniProtKB-SubCell"/>
</dbReference>
<organism evidence="8 9">
    <name type="scientific">Nepenthes gracilis</name>
    <name type="common">Slender pitcher plant</name>
    <dbReference type="NCBI Taxonomy" id="150966"/>
    <lineage>
        <taxon>Eukaryota</taxon>
        <taxon>Viridiplantae</taxon>
        <taxon>Streptophyta</taxon>
        <taxon>Embryophyta</taxon>
        <taxon>Tracheophyta</taxon>
        <taxon>Spermatophyta</taxon>
        <taxon>Magnoliopsida</taxon>
        <taxon>eudicotyledons</taxon>
        <taxon>Gunneridae</taxon>
        <taxon>Pentapetalae</taxon>
        <taxon>Caryophyllales</taxon>
        <taxon>Nepenthaceae</taxon>
        <taxon>Nepenthes</taxon>
    </lineage>
</organism>
<evidence type="ECO:0000256" key="2">
    <source>
        <dbReference type="ARBA" id="ARBA00022448"/>
    </source>
</evidence>
<feature type="transmembrane region" description="Helical" evidence="7">
    <location>
        <begin position="82"/>
        <end position="103"/>
    </location>
</feature>
<evidence type="ECO:0000313" key="9">
    <source>
        <dbReference type="Proteomes" id="UP001279734"/>
    </source>
</evidence>